<sequence>MKNSSKPFPHSLNPIYIQTVNWVLRDTIQTKKNLTKKHQPNVWCVWHRSFCSKINSRRYYPQKHGGNFNFPHKGKNTKPKTKVQKKIYFCKNCYDLWNSWNKMGSPIIKTWDEWINKLNDQESSETETDIDTTNTTSDSDYKDEGGDDETKTSNLEHQPSYNEEELRIYRMMEEANGKELQTKIFTKQKKRRKRKEERRKKKPNRKITVNF</sequence>
<feature type="compositionally biased region" description="Basic and acidic residues" evidence="1">
    <location>
        <begin position="139"/>
        <end position="151"/>
    </location>
</feature>
<feature type="compositionally biased region" description="Basic residues" evidence="1">
    <location>
        <begin position="186"/>
        <end position="205"/>
    </location>
</feature>
<evidence type="ECO:0000313" key="3">
    <source>
        <dbReference type="Proteomes" id="UP001150062"/>
    </source>
</evidence>
<keyword evidence="3" id="KW-1185">Reference proteome</keyword>
<accession>A0ABQ8Y907</accession>
<gene>
    <name evidence="2" type="ORF">M0813_23490</name>
</gene>
<feature type="compositionally biased region" description="Polar residues" evidence="1">
    <location>
        <begin position="152"/>
        <end position="161"/>
    </location>
</feature>
<reference evidence="2" key="1">
    <citation type="submission" date="2022-08" db="EMBL/GenBank/DDBJ databases">
        <title>Novel sulfate-reducing endosymbionts in the free-living metamonad Anaeramoeba.</title>
        <authorList>
            <person name="Jerlstrom-Hultqvist J."/>
            <person name="Cepicka I."/>
            <person name="Gallot-Lavallee L."/>
            <person name="Salas-Leiva D."/>
            <person name="Curtis B.A."/>
            <person name="Zahonova K."/>
            <person name="Pipaliya S."/>
            <person name="Dacks J."/>
            <person name="Roger A.J."/>
        </authorList>
    </citation>
    <scope>NUCLEOTIDE SEQUENCE</scope>
    <source>
        <strain evidence="2">Schooner1</strain>
    </source>
</reference>
<organism evidence="2 3">
    <name type="scientific">Anaeramoeba flamelloides</name>
    <dbReference type="NCBI Taxonomy" id="1746091"/>
    <lineage>
        <taxon>Eukaryota</taxon>
        <taxon>Metamonada</taxon>
        <taxon>Anaeramoebidae</taxon>
        <taxon>Anaeramoeba</taxon>
    </lineage>
</organism>
<name>A0ABQ8Y907_9EUKA</name>
<comment type="caution">
    <text evidence="2">The sequence shown here is derived from an EMBL/GenBank/DDBJ whole genome shotgun (WGS) entry which is preliminary data.</text>
</comment>
<feature type="region of interest" description="Disordered" evidence="1">
    <location>
        <begin position="179"/>
        <end position="211"/>
    </location>
</feature>
<feature type="region of interest" description="Disordered" evidence="1">
    <location>
        <begin position="122"/>
        <end position="166"/>
    </location>
</feature>
<dbReference type="Proteomes" id="UP001150062">
    <property type="component" value="Unassembled WGS sequence"/>
</dbReference>
<protein>
    <submittedName>
        <fullName evidence="2">Uncharacterized protein</fullName>
    </submittedName>
</protein>
<evidence type="ECO:0000256" key="1">
    <source>
        <dbReference type="SAM" id="MobiDB-lite"/>
    </source>
</evidence>
<proteinExistence type="predicted"/>
<dbReference type="EMBL" id="JAOAOG010000195">
    <property type="protein sequence ID" value="KAJ6241298.1"/>
    <property type="molecule type" value="Genomic_DNA"/>
</dbReference>
<evidence type="ECO:0000313" key="2">
    <source>
        <dbReference type="EMBL" id="KAJ6241298.1"/>
    </source>
</evidence>